<dbReference type="AlphaFoldDB" id="A0A3N4HLJ3"/>
<feature type="region of interest" description="Disordered" evidence="1">
    <location>
        <begin position="20"/>
        <end position="50"/>
    </location>
</feature>
<name>A0A3N4HLJ3_ASCIM</name>
<accession>A0A3N4HLJ3</accession>
<dbReference type="EMBL" id="ML119823">
    <property type="protein sequence ID" value="RPA73388.1"/>
    <property type="molecule type" value="Genomic_DNA"/>
</dbReference>
<evidence type="ECO:0000313" key="2">
    <source>
        <dbReference type="EMBL" id="RPA73388.1"/>
    </source>
</evidence>
<gene>
    <name evidence="2" type="ORF">BJ508DRAFT_341328</name>
</gene>
<dbReference type="Proteomes" id="UP000275078">
    <property type="component" value="Unassembled WGS sequence"/>
</dbReference>
<reference evidence="2 3" key="1">
    <citation type="journal article" date="2018" name="Nat. Ecol. Evol.">
        <title>Pezizomycetes genomes reveal the molecular basis of ectomycorrhizal truffle lifestyle.</title>
        <authorList>
            <person name="Murat C."/>
            <person name="Payen T."/>
            <person name="Noel B."/>
            <person name="Kuo A."/>
            <person name="Morin E."/>
            <person name="Chen J."/>
            <person name="Kohler A."/>
            <person name="Krizsan K."/>
            <person name="Balestrini R."/>
            <person name="Da Silva C."/>
            <person name="Montanini B."/>
            <person name="Hainaut M."/>
            <person name="Levati E."/>
            <person name="Barry K.W."/>
            <person name="Belfiori B."/>
            <person name="Cichocki N."/>
            <person name="Clum A."/>
            <person name="Dockter R.B."/>
            <person name="Fauchery L."/>
            <person name="Guy J."/>
            <person name="Iotti M."/>
            <person name="Le Tacon F."/>
            <person name="Lindquist E.A."/>
            <person name="Lipzen A."/>
            <person name="Malagnac F."/>
            <person name="Mello A."/>
            <person name="Molinier V."/>
            <person name="Miyauchi S."/>
            <person name="Poulain J."/>
            <person name="Riccioni C."/>
            <person name="Rubini A."/>
            <person name="Sitrit Y."/>
            <person name="Splivallo R."/>
            <person name="Traeger S."/>
            <person name="Wang M."/>
            <person name="Zifcakova L."/>
            <person name="Wipf D."/>
            <person name="Zambonelli A."/>
            <person name="Paolocci F."/>
            <person name="Nowrousian M."/>
            <person name="Ottonello S."/>
            <person name="Baldrian P."/>
            <person name="Spatafora J.W."/>
            <person name="Henrissat B."/>
            <person name="Nagy L.G."/>
            <person name="Aury J.M."/>
            <person name="Wincker P."/>
            <person name="Grigoriev I.V."/>
            <person name="Bonfante P."/>
            <person name="Martin F.M."/>
        </authorList>
    </citation>
    <scope>NUCLEOTIDE SEQUENCE [LARGE SCALE GENOMIC DNA]</scope>
    <source>
        <strain evidence="2 3">RN42</strain>
    </source>
</reference>
<keyword evidence="3" id="KW-1185">Reference proteome</keyword>
<evidence type="ECO:0000256" key="1">
    <source>
        <dbReference type="SAM" id="MobiDB-lite"/>
    </source>
</evidence>
<evidence type="ECO:0000313" key="3">
    <source>
        <dbReference type="Proteomes" id="UP000275078"/>
    </source>
</evidence>
<protein>
    <submittedName>
        <fullName evidence="2">Uncharacterized protein</fullName>
    </submittedName>
</protein>
<organism evidence="2 3">
    <name type="scientific">Ascobolus immersus RN42</name>
    <dbReference type="NCBI Taxonomy" id="1160509"/>
    <lineage>
        <taxon>Eukaryota</taxon>
        <taxon>Fungi</taxon>
        <taxon>Dikarya</taxon>
        <taxon>Ascomycota</taxon>
        <taxon>Pezizomycotina</taxon>
        <taxon>Pezizomycetes</taxon>
        <taxon>Pezizales</taxon>
        <taxon>Ascobolaceae</taxon>
        <taxon>Ascobolus</taxon>
    </lineage>
</organism>
<sequence length="179" mass="20920">MEQKESGWTTVNRKACAALKKTEREKRREIRTQSAIKSGAKRAYESESSRRHWQAKLPPIGTSPLTGEYWARVAAVPKLPDDRLAYLTHGIKLVGFEAMQAECLVEELREHFFRYKNIVVVDFVWVLYRMRWYCFRGEDGLMHIVTFDYDYVFCLGEMEEGIEVLRSVFVEKARGADEN</sequence>
<proteinExistence type="predicted"/>
<feature type="compositionally biased region" description="Basic and acidic residues" evidence="1">
    <location>
        <begin position="20"/>
        <end position="31"/>
    </location>
</feature>